<dbReference type="AlphaFoldDB" id="A0A9P6LDI9"/>
<dbReference type="Pfam" id="PF01979">
    <property type="entry name" value="Amidohydro_1"/>
    <property type="match status" value="1"/>
</dbReference>
<dbReference type="InterPro" id="IPR006680">
    <property type="entry name" value="Amidohydro-rel"/>
</dbReference>
<dbReference type="SUPFAM" id="SSF51338">
    <property type="entry name" value="Composite domain of metallo-dependent hydrolases"/>
    <property type="match status" value="1"/>
</dbReference>
<organism evidence="2 3">
    <name type="scientific">Thelephora terrestris</name>
    <dbReference type="NCBI Taxonomy" id="56493"/>
    <lineage>
        <taxon>Eukaryota</taxon>
        <taxon>Fungi</taxon>
        <taxon>Dikarya</taxon>
        <taxon>Basidiomycota</taxon>
        <taxon>Agaricomycotina</taxon>
        <taxon>Agaricomycetes</taxon>
        <taxon>Thelephorales</taxon>
        <taxon>Thelephoraceae</taxon>
        <taxon>Thelephora</taxon>
    </lineage>
</organism>
<dbReference type="PANTHER" id="PTHR43668">
    <property type="entry name" value="ALLANTOINASE"/>
    <property type="match status" value="1"/>
</dbReference>
<accession>A0A9P6LDI9</accession>
<dbReference type="InterPro" id="IPR050138">
    <property type="entry name" value="DHOase/Allantoinase_Hydrolase"/>
</dbReference>
<dbReference type="InterPro" id="IPR032466">
    <property type="entry name" value="Metal_Hydrolase"/>
</dbReference>
<evidence type="ECO:0000313" key="2">
    <source>
        <dbReference type="EMBL" id="KAF9793499.1"/>
    </source>
</evidence>
<dbReference type="PANTHER" id="PTHR43668:SF5">
    <property type="entry name" value="AMIDOHYDROLASE 3 DOMAIN-CONTAINING PROTEIN"/>
    <property type="match status" value="1"/>
</dbReference>
<reference evidence="2" key="1">
    <citation type="journal article" date="2020" name="Nat. Commun.">
        <title>Large-scale genome sequencing of mycorrhizal fungi provides insights into the early evolution of symbiotic traits.</title>
        <authorList>
            <person name="Miyauchi S."/>
            <person name="Kiss E."/>
            <person name="Kuo A."/>
            <person name="Drula E."/>
            <person name="Kohler A."/>
            <person name="Sanchez-Garcia M."/>
            <person name="Morin E."/>
            <person name="Andreopoulos B."/>
            <person name="Barry K.W."/>
            <person name="Bonito G."/>
            <person name="Buee M."/>
            <person name="Carver A."/>
            <person name="Chen C."/>
            <person name="Cichocki N."/>
            <person name="Clum A."/>
            <person name="Culley D."/>
            <person name="Crous P.W."/>
            <person name="Fauchery L."/>
            <person name="Girlanda M."/>
            <person name="Hayes R.D."/>
            <person name="Keri Z."/>
            <person name="LaButti K."/>
            <person name="Lipzen A."/>
            <person name="Lombard V."/>
            <person name="Magnuson J."/>
            <person name="Maillard F."/>
            <person name="Murat C."/>
            <person name="Nolan M."/>
            <person name="Ohm R.A."/>
            <person name="Pangilinan J."/>
            <person name="Pereira M.F."/>
            <person name="Perotto S."/>
            <person name="Peter M."/>
            <person name="Pfister S."/>
            <person name="Riley R."/>
            <person name="Sitrit Y."/>
            <person name="Stielow J.B."/>
            <person name="Szollosi G."/>
            <person name="Zifcakova L."/>
            <person name="Stursova M."/>
            <person name="Spatafora J.W."/>
            <person name="Tedersoo L."/>
            <person name="Vaario L.M."/>
            <person name="Yamada A."/>
            <person name="Yan M."/>
            <person name="Wang P."/>
            <person name="Xu J."/>
            <person name="Bruns T."/>
            <person name="Baldrian P."/>
            <person name="Vilgalys R."/>
            <person name="Dunand C."/>
            <person name="Henrissat B."/>
            <person name="Grigoriev I.V."/>
            <person name="Hibbett D."/>
            <person name="Nagy L.G."/>
            <person name="Martin F.M."/>
        </authorList>
    </citation>
    <scope>NUCLEOTIDE SEQUENCE</scope>
    <source>
        <strain evidence="2">UH-Tt-Lm1</strain>
    </source>
</reference>
<dbReference type="EMBL" id="WIUZ02000001">
    <property type="protein sequence ID" value="KAF9793499.1"/>
    <property type="molecule type" value="Genomic_DNA"/>
</dbReference>
<protein>
    <submittedName>
        <fullName evidence="2">Carbohydrate esterase family 9 protein</fullName>
    </submittedName>
</protein>
<reference evidence="2" key="2">
    <citation type="submission" date="2020-11" db="EMBL/GenBank/DDBJ databases">
        <authorList>
            <consortium name="DOE Joint Genome Institute"/>
            <person name="Kuo A."/>
            <person name="Miyauchi S."/>
            <person name="Kiss E."/>
            <person name="Drula E."/>
            <person name="Kohler A."/>
            <person name="Sanchez-Garcia M."/>
            <person name="Andreopoulos B."/>
            <person name="Barry K.W."/>
            <person name="Bonito G."/>
            <person name="Buee M."/>
            <person name="Carver A."/>
            <person name="Chen C."/>
            <person name="Cichocki N."/>
            <person name="Clum A."/>
            <person name="Culley D."/>
            <person name="Crous P.W."/>
            <person name="Fauchery L."/>
            <person name="Girlanda M."/>
            <person name="Hayes R."/>
            <person name="Keri Z."/>
            <person name="Labutti K."/>
            <person name="Lipzen A."/>
            <person name="Lombard V."/>
            <person name="Magnuson J."/>
            <person name="Maillard F."/>
            <person name="Morin E."/>
            <person name="Murat C."/>
            <person name="Nolan M."/>
            <person name="Ohm R."/>
            <person name="Pangilinan J."/>
            <person name="Pereira M."/>
            <person name="Perotto S."/>
            <person name="Peter M."/>
            <person name="Riley R."/>
            <person name="Sitrit Y."/>
            <person name="Stielow B."/>
            <person name="Szollosi G."/>
            <person name="Zifcakova L."/>
            <person name="Stursova M."/>
            <person name="Spatafora J.W."/>
            <person name="Tedersoo L."/>
            <person name="Vaario L.-M."/>
            <person name="Yamada A."/>
            <person name="Yan M."/>
            <person name="Wang P."/>
            <person name="Xu J."/>
            <person name="Bruns T."/>
            <person name="Baldrian P."/>
            <person name="Vilgalys R."/>
            <person name="Henrissat B."/>
            <person name="Grigoriev I.V."/>
            <person name="Hibbett D."/>
            <person name="Nagy L.G."/>
            <person name="Martin F.M."/>
        </authorList>
    </citation>
    <scope>NUCLEOTIDE SEQUENCE</scope>
    <source>
        <strain evidence="2">UH-Tt-Lm1</strain>
    </source>
</reference>
<dbReference type="GO" id="GO:0005737">
    <property type="term" value="C:cytoplasm"/>
    <property type="evidence" value="ECO:0007669"/>
    <property type="project" value="TreeGrafter"/>
</dbReference>
<feature type="domain" description="Amidohydrolase-related" evidence="1">
    <location>
        <begin position="135"/>
        <end position="479"/>
    </location>
</feature>
<keyword evidence="3" id="KW-1185">Reference proteome</keyword>
<dbReference type="GO" id="GO:0004038">
    <property type="term" value="F:allantoinase activity"/>
    <property type="evidence" value="ECO:0007669"/>
    <property type="project" value="TreeGrafter"/>
</dbReference>
<dbReference type="OrthoDB" id="10258955at2759"/>
<sequence length="940" mass="101833">MASPFAGRRLAHWLLLSGICTLALLQYHRILYAEQQVPLHITKALDRCHSLTVIPGPPADFHARSASDRFQAGTRPTILLNARIWTGEKNGTEIIEADILLDKGIIKGIGHISRLLSRSDVAERDAVVHDVKGSWVIPGIVDMHSHLGDAPLPSLDGAEDDNSNKGPIVPWMRSFDGLNTHDDSFRLSISGGVTTSLILPGSANAIGGQGFPIKLRTTSERSASSMLLEPPSTINSSHYDHRSPLHWRHMKHACGRVYSNTRMDSIWAFREAYNTAKKLKESQDAYCAKAATGQLEDSEEFPEDLAWEPLSEVLRGRVKVHIHCYETTDLDGLSRISNEFKFPIAAFHHAHESYLVPNVLRNTYGPTPGVAIFANNARYKREAYRGTPFAAKILASEGIEVAMKSDHPVMNSRYLLFEAQSAYYNGFPENLAIASVTSTPAKLLGLGHRVGFVKEGGPDLVVFDSHPLALGATPKQVYIDGIPQLESPFTVEKPKKLQEAPKVPKFDREAEDAVKYEGLPPLLNEKNRLTGDVLFTNVENVYLPDGSRISHSQLFHESVDGETFPPSVLVQEGLVTCIGSCTQEIFMAQAQNVTIIDLEGGALSPGLVSFGAPLGLEEIQAEKSTNDGTLIDPLTAVTPKILDDGEGGVVRAVDGLSFMGRDTLLAYRAGVTTAISAPVSYNFLAGLGVAFSTGARHKLEDGAVVRSMTALHVHVGPGQGVSVSTQIATLRRLLMDGERHGAFQRVARGKIPLVAHTHSADVIATLITLKKEIEHHTKTKIKLTIAGGGEAHLLAKELGAAKVGVILNPVRPFPLAWESRRILPGPPLTEESQISRLLKHKVTVGVGILESWEAQNARFDLGWVAVESGGKISTEQAFESGTVNLVKLLGVEGERDLKEADGVDSVLKGELVATVGGDLLEFGSKVVAVVSSRRGFVDVF</sequence>
<evidence type="ECO:0000313" key="3">
    <source>
        <dbReference type="Proteomes" id="UP000736335"/>
    </source>
</evidence>
<proteinExistence type="predicted"/>
<dbReference type="GO" id="GO:0006145">
    <property type="term" value="P:purine nucleobase catabolic process"/>
    <property type="evidence" value="ECO:0007669"/>
    <property type="project" value="TreeGrafter"/>
</dbReference>
<dbReference type="SUPFAM" id="SSF51556">
    <property type="entry name" value="Metallo-dependent hydrolases"/>
    <property type="match status" value="2"/>
</dbReference>
<evidence type="ECO:0000259" key="1">
    <source>
        <dbReference type="Pfam" id="PF01979"/>
    </source>
</evidence>
<dbReference type="InterPro" id="IPR011059">
    <property type="entry name" value="Metal-dep_hydrolase_composite"/>
</dbReference>
<name>A0A9P6LDI9_9AGAM</name>
<dbReference type="Proteomes" id="UP000736335">
    <property type="component" value="Unassembled WGS sequence"/>
</dbReference>
<gene>
    <name evidence="2" type="ORF">BJ322DRAFT_1035032</name>
</gene>
<comment type="caution">
    <text evidence="2">The sequence shown here is derived from an EMBL/GenBank/DDBJ whole genome shotgun (WGS) entry which is preliminary data.</text>
</comment>
<dbReference type="Gene3D" id="3.20.20.140">
    <property type="entry name" value="Metal-dependent hydrolases"/>
    <property type="match status" value="2"/>
</dbReference>